<dbReference type="EMBL" id="JACCJC010000115">
    <property type="protein sequence ID" value="KAF6224621.1"/>
    <property type="molecule type" value="Genomic_DNA"/>
</dbReference>
<comment type="caution">
    <text evidence="2">The sequence shown here is derived from an EMBL/GenBank/DDBJ whole genome shotgun (WGS) entry which is preliminary data.</text>
</comment>
<accession>A0A8H6CK01</accession>
<evidence type="ECO:0000313" key="3">
    <source>
        <dbReference type="Proteomes" id="UP000578531"/>
    </source>
</evidence>
<organism evidence="2 3">
    <name type="scientific">Letharia columbiana</name>
    <dbReference type="NCBI Taxonomy" id="112416"/>
    <lineage>
        <taxon>Eukaryota</taxon>
        <taxon>Fungi</taxon>
        <taxon>Dikarya</taxon>
        <taxon>Ascomycota</taxon>
        <taxon>Pezizomycotina</taxon>
        <taxon>Lecanoromycetes</taxon>
        <taxon>OSLEUM clade</taxon>
        <taxon>Lecanoromycetidae</taxon>
        <taxon>Lecanorales</taxon>
        <taxon>Lecanorineae</taxon>
        <taxon>Parmeliaceae</taxon>
        <taxon>Letharia</taxon>
    </lineage>
</organism>
<dbReference type="RefSeq" id="XP_037158319.1">
    <property type="nucleotide sequence ID" value="XM_037314793.1"/>
</dbReference>
<protein>
    <submittedName>
        <fullName evidence="2">Uncharacterized protein</fullName>
    </submittedName>
</protein>
<dbReference type="GeneID" id="59294596"/>
<sequence length="86" mass="9761">MQSHKETYIRYPIRFLQDSGKTTRTTTYEWKYIPFLSLSLPFFITLQLASSPSHARSPTSPTAAARIPVRKGPASPAARDLDRSYD</sequence>
<feature type="compositionally biased region" description="Polar residues" evidence="1">
    <location>
        <begin position="51"/>
        <end position="62"/>
    </location>
</feature>
<keyword evidence="3" id="KW-1185">Reference proteome</keyword>
<feature type="region of interest" description="Disordered" evidence="1">
    <location>
        <begin position="51"/>
        <end position="86"/>
    </location>
</feature>
<dbReference type="AlphaFoldDB" id="A0A8H6CK01"/>
<gene>
    <name evidence="2" type="ORF">HO173_012964</name>
</gene>
<proteinExistence type="predicted"/>
<evidence type="ECO:0000256" key="1">
    <source>
        <dbReference type="SAM" id="MobiDB-lite"/>
    </source>
</evidence>
<dbReference type="Proteomes" id="UP000578531">
    <property type="component" value="Unassembled WGS sequence"/>
</dbReference>
<reference evidence="2 3" key="1">
    <citation type="journal article" date="2020" name="Genomics">
        <title>Complete, high-quality genomes from long-read metagenomic sequencing of two wolf lichen thalli reveals enigmatic genome architecture.</title>
        <authorList>
            <person name="McKenzie S.K."/>
            <person name="Walston R.F."/>
            <person name="Allen J.L."/>
        </authorList>
    </citation>
    <scope>NUCLEOTIDE SEQUENCE [LARGE SCALE GENOMIC DNA]</scope>
    <source>
        <strain evidence="2">WasteWater2</strain>
    </source>
</reference>
<evidence type="ECO:0000313" key="2">
    <source>
        <dbReference type="EMBL" id="KAF6224621.1"/>
    </source>
</evidence>
<name>A0A8H6CK01_9LECA</name>